<comment type="caution">
    <text evidence="2">The sequence shown here is derived from an EMBL/GenBank/DDBJ whole genome shotgun (WGS) entry which is preliminary data.</text>
</comment>
<protein>
    <submittedName>
        <fullName evidence="2">Deoxyguanosine kinase</fullName>
    </submittedName>
</protein>
<dbReference type="InterPro" id="IPR031314">
    <property type="entry name" value="DNK_dom"/>
</dbReference>
<dbReference type="PANTHER" id="PTHR10513:SF35">
    <property type="entry name" value="DEOXYADENOSINE KINASE"/>
    <property type="match status" value="1"/>
</dbReference>
<organism evidence="2 3">
    <name type="scientific">Mycoplasmopsis agassizii</name>
    <dbReference type="NCBI Taxonomy" id="33922"/>
    <lineage>
        <taxon>Bacteria</taxon>
        <taxon>Bacillati</taxon>
        <taxon>Mycoplasmatota</taxon>
        <taxon>Mycoplasmoidales</taxon>
        <taxon>Metamycoplasmataceae</taxon>
        <taxon>Mycoplasmopsis</taxon>
    </lineage>
</organism>
<accession>A0ABX4H4D1</accession>
<sequence>MIIGISGMISAGKSTLVESLKKLYPKSLFLAEFEEEDEIFNTFLKWLYEKKPHLTMSFQTYVVESHSAKFHNILKKFVEEKLDPIYDYIFLDRFAIEHYIFAYLNLLPSGEKYLNAYDSLFSKMIFEDEIPDYAIYLDVTYEKFVERIKNRGRDVEIANFNLNESYFQQLHAIYKPKFEELARKYKIPYTIIDTTNLDHQGVLDKTVAILKIISDAKKIQFNKI</sequence>
<dbReference type="GO" id="GO:0016301">
    <property type="term" value="F:kinase activity"/>
    <property type="evidence" value="ECO:0007669"/>
    <property type="project" value="UniProtKB-KW"/>
</dbReference>
<keyword evidence="2" id="KW-0418">Kinase</keyword>
<dbReference type="InterPro" id="IPR027417">
    <property type="entry name" value="P-loop_NTPase"/>
</dbReference>
<dbReference type="Proteomes" id="UP000217033">
    <property type="component" value="Unassembled WGS sequence"/>
</dbReference>
<feature type="domain" description="Deoxynucleoside kinase" evidence="1">
    <location>
        <begin position="3"/>
        <end position="198"/>
    </location>
</feature>
<keyword evidence="3" id="KW-1185">Reference proteome</keyword>
<dbReference type="InterPro" id="IPR002624">
    <property type="entry name" value="DCK/DGK"/>
</dbReference>
<evidence type="ECO:0000313" key="2">
    <source>
        <dbReference type="EMBL" id="PAF54672.1"/>
    </source>
</evidence>
<proteinExistence type="predicted"/>
<dbReference type="Pfam" id="PF01712">
    <property type="entry name" value="dNK"/>
    <property type="match status" value="1"/>
</dbReference>
<dbReference type="SUPFAM" id="SSF52540">
    <property type="entry name" value="P-loop containing nucleoside triphosphate hydrolases"/>
    <property type="match status" value="1"/>
</dbReference>
<reference evidence="2" key="1">
    <citation type="submission" date="2017-08" db="EMBL/GenBank/DDBJ databases">
        <authorList>
            <person name="Alvarez-Ponce D."/>
            <person name="Weitzman C.L."/>
            <person name="Tillett R.L."/>
            <person name="Sandmeier F.C."/>
            <person name="Tracy C.R."/>
        </authorList>
    </citation>
    <scope>NUCLEOTIDE SEQUENCE [LARGE SCALE GENOMIC DNA]</scope>
    <source>
        <strain evidence="2">PS6</strain>
    </source>
</reference>
<dbReference type="RefSeq" id="WP_084231998.1">
    <property type="nucleotide sequence ID" value="NZ_CP166874.1"/>
</dbReference>
<dbReference type="PIRSF" id="PIRSF000705">
    <property type="entry name" value="DNK"/>
    <property type="match status" value="1"/>
</dbReference>
<evidence type="ECO:0000313" key="3">
    <source>
        <dbReference type="Proteomes" id="UP000217033"/>
    </source>
</evidence>
<evidence type="ECO:0000259" key="1">
    <source>
        <dbReference type="Pfam" id="PF01712"/>
    </source>
</evidence>
<gene>
    <name evidence="2" type="ORF">CJF60_02955</name>
</gene>
<name>A0ABX4H4D1_9BACT</name>
<dbReference type="Gene3D" id="3.40.50.300">
    <property type="entry name" value="P-loop containing nucleotide triphosphate hydrolases"/>
    <property type="match status" value="1"/>
</dbReference>
<dbReference type="PANTHER" id="PTHR10513">
    <property type="entry name" value="DEOXYNUCLEOSIDE KINASE"/>
    <property type="match status" value="1"/>
</dbReference>
<keyword evidence="2" id="KW-0808">Transferase</keyword>
<dbReference type="EMBL" id="NQMN01000002">
    <property type="protein sequence ID" value="PAF54672.1"/>
    <property type="molecule type" value="Genomic_DNA"/>
</dbReference>
<dbReference type="InterPro" id="IPR050566">
    <property type="entry name" value="Deoxyribonucleoside_kinase"/>
</dbReference>